<comment type="caution">
    <text evidence="2">The sequence shown here is derived from an EMBL/GenBank/DDBJ whole genome shotgun (WGS) entry which is preliminary data.</text>
</comment>
<keyword evidence="3" id="KW-1185">Reference proteome</keyword>
<organism evidence="2 3">
    <name type="scientific">Trebonia kvetii</name>
    <dbReference type="NCBI Taxonomy" id="2480626"/>
    <lineage>
        <taxon>Bacteria</taxon>
        <taxon>Bacillati</taxon>
        <taxon>Actinomycetota</taxon>
        <taxon>Actinomycetes</taxon>
        <taxon>Streptosporangiales</taxon>
        <taxon>Treboniaceae</taxon>
        <taxon>Trebonia</taxon>
    </lineage>
</organism>
<evidence type="ECO:0000313" key="3">
    <source>
        <dbReference type="Proteomes" id="UP000460272"/>
    </source>
</evidence>
<evidence type="ECO:0000313" key="2">
    <source>
        <dbReference type="EMBL" id="TVZ05429.1"/>
    </source>
</evidence>
<feature type="coiled-coil region" evidence="1">
    <location>
        <begin position="101"/>
        <end position="156"/>
    </location>
</feature>
<dbReference type="EMBL" id="RPFW01000002">
    <property type="protein sequence ID" value="TVZ05429.1"/>
    <property type="molecule type" value="Genomic_DNA"/>
</dbReference>
<evidence type="ECO:0000256" key="1">
    <source>
        <dbReference type="SAM" id="Coils"/>
    </source>
</evidence>
<accession>A0A6P2C211</accession>
<dbReference type="AlphaFoldDB" id="A0A6P2C211"/>
<dbReference type="RefSeq" id="WP_145853131.1">
    <property type="nucleotide sequence ID" value="NZ_RPFW01000002.1"/>
</dbReference>
<sequence length="156" mass="16601">MPEDQHARQPGAAGARLALLRASAAGAYDVIVAADDALGVLAGRRVAAERVLRNVAMLHRVASRAAEAHALARPGPVALLATRLRAGREWRERRAILAQALTDAERLLADTQQAVADVKQEFAARLRARTEAVTELRRLTGECAAARDELAAAGET</sequence>
<keyword evidence="1" id="KW-0175">Coiled coil</keyword>
<name>A0A6P2C211_9ACTN</name>
<proteinExistence type="predicted"/>
<reference evidence="2 3" key="1">
    <citation type="submission" date="2018-11" db="EMBL/GenBank/DDBJ databases">
        <title>Trebonia kvetii gen.nov., sp.nov., a novel acidophilic actinobacterium, and proposal of the new actinobacterial family Treboniaceae fam. nov.</title>
        <authorList>
            <person name="Rapoport D."/>
            <person name="Sagova-Mareckova M."/>
            <person name="Sedlacek I."/>
            <person name="Provaznik J."/>
            <person name="Kralova S."/>
            <person name="Pavlinic D."/>
            <person name="Benes V."/>
            <person name="Kopecky J."/>
        </authorList>
    </citation>
    <scope>NUCLEOTIDE SEQUENCE [LARGE SCALE GENOMIC DNA]</scope>
    <source>
        <strain evidence="2 3">15Tr583</strain>
    </source>
</reference>
<protein>
    <submittedName>
        <fullName evidence="2">Uncharacterized protein</fullName>
    </submittedName>
</protein>
<gene>
    <name evidence="2" type="ORF">EAS64_12840</name>
</gene>
<dbReference type="Proteomes" id="UP000460272">
    <property type="component" value="Unassembled WGS sequence"/>
</dbReference>